<feature type="region of interest" description="Disordered" evidence="3">
    <location>
        <begin position="195"/>
        <end position="231"/>
    </location>
</feature>
<dbReference type="InterPro" id="IPR003661">
    <property type="entry name" value="HisK_dim/P_dom"/>
</dbReference>
<dbReference type="Pfam" id="PF00072">
    <property type="entry name" value="Response_reg"/>
    <property type="match status" value="1"/>
</dbReference>
<dbReference type="OrthoDB" id="303614at2759"/>
<evidence type="ECO:0000256" key="2">
    <source>
        <dbReference type="PROSITE-ProRule" id="PRU00169"/>
    </source>
</evidence>
<feature type="domain" description="PAC" evidence="7">
    <location>
        <begin position="672"/>
        <end position="731"/>
    </location>
</feature>
<protein>
    <submittedName>
        <fullName evidence="8">Uncharacterized protein</fullName>
    </submittedName>
</protein>
<dbReference type="Gene3D" id="1.10.287.130">
    <property type="match status" value="1"/>
</dbReference>
<feature type="domain" description="Histidine kinase" evidence="4">
    <location>
        <begin position="749"/>
        <end position="999"/>
    </location>
</feature>
<dbReference type="PROSITE" id="PS50113">
    <property type="entry name" value="PAC"/>
    <property type="match status" value="1"/>
</dbReference>
<dbReference type="NCBIfam" id="TIGR00229">
    <property type="entry name" value="sensory_box"/>
    <property type="match status" value="1"/>
</dbReference>
<dbReference type="CDD" id="cd00130">
    <property type="entry name" value="PAS"/>
    <property type="match status" value="1"/>
</dbReference>
<dbReference type="InterPro" id="IPR000700">
    <property type="entry name" value="PAS-assoc_C"/>
</dbReference>
<evidence type="ECO:0000259" key="6">
    <source>
        <dbReference type="PROSITE" id="PS50112"/>
    </source>
</evidence>
<evidence type="ECO:0000313" key="9">
    <source>
        <dbReference type="Proteomes" id="UP000799777"/>
    </source>
</evidence>
<dbReference type="SUPFAM" id="SSF55781">
    <property type="entry name" value="GAF domain-like"/>
    <property type="match status" value="1"/>
</dbReference>
<dbReference type="PROSITE" id="PS50109">
    <property type="entry name" value="HIS_KIN"/>
    <property type="match status" value="1"/>
</dbReference>
<dbReference type="InterPro" id="IPR036890">
    <property type="entry name" value="HATPase_C_sf"/>
</dbReference>
<dbReference type="Gene3D" id="3.40.50.2300">
    <property type="match status" value="1"/>
</dbReference>
<dbReference type="SUPFAM" id="SSF55874">
    <property type="entry name" value="ATPase domain of HSP90 chaperone/DNA topoisomerase II/histidine kinase"/>
    <property type="match status" value="1"/>
</dbReference>
<dbReference type="SMART" id="SM00448">
    <property type="entry name" value="REC"/>
    <property type="match status" value="1"/>
</dbReference>
<dbReference type="SMART" id="SM00388">
    <property type="entry name" value="HisKA"/>
    <property type="match status" value="1"/>
</dbReference>
<feature type="modified residue" description="4-aspartylphosphate" evidence="2">
    <location>
        <position position="1101"/>
    </location>
</feature>
<dbReference type="SMART" id="SM00387">
    <property type="entry name" value="HATPase_c"/>
    <property type="match status" value="1"/>
</dbReference>
<dbReference type="InterPro" id="IPR050956">
    <property type="entry name" value="2C_system_His_kinase"/>
</dbReference>
<dbReference type="PRINTS" id="PR00344">
    <property type="entry name" value="BCTRLSENSOR"/>
</dbReference>
<feature type="region of interest" description="Disordered" evidence="3">
    <location>
        <begin position="1006"/>
        <end position="1030"/>
    </location>
</feature>
<dbReference type="InterPro" id="IPR011006">
    <property type="entry name" value="CheY-like_superfamily"/>
</dbReference>
<comment type="caution">
    <text evidence="8">The sequence shown here is derived from an EMBL/GenBank/DDBJ whole genome shotgun (WGS) entry which is preliminary data.</text>
</comment>
<name>A0A9P4LG73_9PLEO</name>
<dbReference type="SUPFAM" id="SSF47384">
    <property type="entry name" value="Homodimeric domain of signal transducing histidine kinase"/>
    <property type="match status" value="1"/>
</dbReference>
<dbReference type="Pfam" id="PF02518">
    <property type="entry name" value="HATPase_c"/>
    <property type="match status" value="1"/>
</dbReference>
<evidence type="ECO:0000313" key="8">
    <source>
        <dbReference type="EMBL" id="KAF2024048.1"/>
    </source>
</evidence>
<dbReference type="PANTHER" id="PTHR43719:SF30">
    <property type="entry name" value="TWO-COMPONENT SYSTEM RESPONSE REGULATOR"/>
    <property type="match status" value="1"/>
</dbReference>
<sequence>MASRKSEPLSPDAAPLENLCNLLEDEAFKELDSLSFREILDEDSRPTFILDLDPDYSVEREIRPLFFNKALKQHGGLMDHITRGTEGTVNNEDTGTVTTYEKFRDWAMGINKLNNSEDVLSLAIHYHRLLWTSSTIRQRWRIVSGNALLQGLDNPGMPWQFPSSNYPEPVRHDSKITNPAEALASATAIPTDEIFPRGVQQPHSDSVVLGKDTNKDKSVRSSSVTLGTPDSSCPDWTVAHPRGAITEHVALARSVDWACTSLGPMSLWSMQFRELANLVMRSPHGAVLLWGEELTMLYNESYADVVGDKHPNLMGYGPFPELWDQVAPVMHECARTGRSSRRKNDPLFMSRHGYFEETFIDWSFVPMYGGTDRILGFYADVFETTDEILTSRRMRTLRYLGECLNATRTVKQFWSRVLDGLQDNHHEVPFALLYSIADSYDTDTASQTSDSTTSEKTCLLEGSIGVPEGHPAAPQKLELKGSQEGFIPAFREAMRTREPTTLRLQDGKFPGSLLEGIEWRGYGDPCREVIIFPLRPTNGDTVFAFLLIGIHPRRAYDEDYNSFAAMLNRQLATSLASVLLFEDESRRSRQLSRQLELQSNRMQRMTELSPLGMYLYDLDGVLVEGNDRWYEMTGMSRDDHSDLSFTNLLMDSSRDTSLNAWHELLTGNPVSRELQLKTPRNQPRDLDGEPIEYWVLATSQPEMSPDGQVVSIMGSIADISQIKWAQSLQEKRLREAEETKRQQNEFIDITSHEMRNPLSAVSICAEDIRDTLTQHTFRSDDQQPVADCIEAANNIALCVQHQKAIVDDILTVSKLDSHLLLITPVPTQPLAIVQQAMSMFNPEIQAKDIELTVVRDASLERLDLITNAIKFTQHCAKRAIAVHVSVSPEQPDFSAIGLELFPTKFEQPDITTGEDWGTNELLYLRVDVEDTGCGLTIEEKELLFKRFAQASPRTHIQYGGSGLGLFISRQLTILHGGQIGVISVAGKGSTFGFFIQCKRTKQAQKRKNAEEETIELGVSASGPEPEKTKPKIPELVEPEKRYILLVEDNLVNQRLLSRQLMKAGCIVSTADNGVFALEHLRTTQFYRSTPNGTPLSVILMDWEMPVMNGLTCCKRIREMEWNGELIRHVPIIGVTANVRVEQIAEAKESGMDEVVSKPFRIPELLTRIEAVLQRLKIC</sequence>
<dbReference type="InterPro" id="IPR003594">
    <property type="entry name" value="HATPase_dom"/>
</dbReference>
<feature type="compositionally biased region" description="Polar residues" evidence="3">
    <location>
        <begin position="220"/>
        <end position="231"/>
    </location>
</feature>
<dbReference type="InterPro" id="IPR036097">
    <property type="entry name" value="HisK_dim/P_sf"/>
</dbReference>
<dbReference type="CDD" id="cd00082">
    <property type="entry name" value="HisKA"/>
    <property type="match status" value="1"/>
</dbReference>
<evidence type="ECO:0000259" key="7">
    <source>
        <dbReference type="PROSITE" id="PS50113"/>
    </source>
</evidence>
<dbReference type="InterPro" id="IPR035965">
    <property type="entry name" value="PAS-like_dom_sf"/>
</dbReference>
<dbReference type="SUPFAM" id="SSF55785">
    <property type="entry name" value="PYP-like sensor domain (PAS domain)"/>
    <property type="match status" value="1"/>
</dbReference>
<dbReference type="CDD" id="cd17546">
    <property type="entry name" value="REC_hyHK_CKI1_RcsC-like"/>
    <property type="match status" value="1"/>
</dbReference>
<evidence type="ECO:0000256" key="1">
    <source>
        <dbReference type="ARBA" id="ARBA00022553"/>
    </source>
</evidence>
<keyword evidence="9" id="KW-1185">Reference proteome</keyword>
<gene>
    <name evidence="8" type="ORF">EK21DRAFT_104962</name>
</gene>
<accession>A0A9P4LG73</accession>
<keyword evidence="1 2" id="KW-0597">Phosphoprotein</keyword>
<dbReference type="InterPro" id="IPR004358">
    <property type="entry name" value="Sig_transdc_His_kin-like_C"/>
</dbReference>
<dbReference type="InterPro" id="IPR000014">
    <property type="entry name" value="PAS"/>
</dbReference>
<proteinExistence type="predicted"/>
<dbReference type="EMBL" id="ML978312">
    <property type="protein sequence ID" value="KAF2024048.1"/>
    <property type="molecule type" value="Genomic_DNA"/>
</dbReference>
<evidence type="ECO:0000259" key="5">
    <source>
        <dbReference type="PROSITE" id="PS50110"/>
    </source>
</evidence>
<dbReference type="PANTHER" id="PTHR43719">
    <property type="entry name" value="TWO-COMPONENT HISTIDINE KINASE"/>
    <property type="match status" value="1"/>
</dbReference>
<dbReference type="PROSITE" id="PS50112">
    <property type="entry name" value="PAS"/>
    <property type="match status" value="1"/>
</dbReference>
<dbReference type="InterPro" id="IPR058846">
    <property type="entry name" value="PAS-like"/>
</dbReference>
<dbReference type="Pfam" id="PF00512">
    <property type="entry name" value="HisKA"/>
    <property type="match status" value="1"/>
</dbReference>
<dbReference type="Proteomes" id="UP000799777">
    <property type="component" value="Unassembled WGS sequence"/>
</dbReference>
<dbReference type="Pfam" id="PF26131">
    <property type="entry name" value="PAS-like"/>
    <property type="match status" value="1"/>
</dbReference>
<dbReference type="InterPro" id="IPR005467">
    <property type="entry name" value="His_kinase_dom"/>
</dbReference>
<evidence type="ECO:0000256" key="3">
    <source>
        <dbReference type="SAM" id="MobiDB-lite"/>
    </source>
</evidence>
<organism evidence="8 9">
    <name type="scientific">Setomelanomma holmii</name>
    <dbReference type="NCBI Taxonomy" id="210430"/>
    <lineage>
        <taxon>Eukaryota</taxon>
        <taxon>Fungi</taxon>
        <taxon>Dikarya</taxon>
        <taxon>Ascomycota</taxon>
        <taxon>Pezizomycotina</taxon>
        <taxon>Dothideomycetes</taxon>
        <taxon>Pleosporomycetidae</taxon>
        <taxon>Pleosporales</taxon>
        <taxon>Pleosporineae</taxon>
        <taxon>Phaeosphaeriaceae</taxon>
        <taxon>Setomelanomma</taxon>
    </lineage>
</organism>
<dbReference type="AlphaFoldDB" id="A0A9P4LG73"/>
<dbReference type="SUPFAM" id="SSF52172">
    <property type="entry name" value="CheY-like"/>
    <property type="match status" value="1"/>
</dbReference>
<dbReference type="InterPro" id="IPR001789">
    <property type="entry name" value="Sig_transdc_resp-reg_receiver"/>
</dbReference>
<reference evidence="8" key="1">
    <citation type="journal article" date="2020" name="Stud. Mycol.">
        <title>101 Dothideomycetes genomes: a test case for predicting lifestyles and emergence of pathogens.</title>
        <authorList>
            <person name="Haridas S."/>
            <person name="Albert R."/>
            <person name="Binder M."/>
            <person name="Bloem J."/>
            <person name="Labutti K."/>
            <person name="Salamov A."/>
            <person name="Andreopoulos B."/>
            <person name="Baker S."/>
            <person name="Barry K."/>
            <person name="Bills G."/>
            <person name="Bluhm B."/>
            <person name="Cannon C."/>
            <person name="Castanera R."/>
            <person name="Culley D."/>
            <person name="Daum C."/>
            <person name="Ezra D."/>
            <person name="Gonzalez J."/>
            <person name="Henrissat B."/>
            <person name="Kuo A."/>
            <person name="Liang C."/>
            <person name="Lipzen A."/>
            <person name="Lutzoni F."/>
            <person name="Magnuson J."/>
            <person name="Mondo S."/>
            <person name="Nolan M."/>
            <person name="Ohm R."/>
            <person name="Pangilinan J."/>
            <person name="Park H.-J."/>
            <person name="Ramirez L."/>
            <person name="Alfaro M."/>
            <person name="Sun H."/>
            <person name="Tritt A."/>
            <person name="Yoshinaga Y."/>
            <person name="Zwiers L.-H."/>
            <person name="Turgeon B."/>
            <person name="Goodwin S."/>
            <person name="Spatafora J."/>
            <person name="Crous P."/>
            <person name="Grigoriev I."/>
        </authorList>
    </citation>
    <scope>NUCLEOTIDE SEQUENCE</scope>
    <source>
        <strain evidence="8">CBS 110217</strain>
    </source>
</reference>
<evidence type="ECO:0000259" key="4">
    <source>
        <dbReference type="PROSITE" id="PS50109"/>
    </source>
</evidence>
<dbReference type="GO" id="GO:0000155">
    <property type="term" value="F:phosphorelay sensor kinase activity"/>
    <property type="evidence" value="ECO:0007669"/>
    <property type="project" value="InterPro"/>
</dbReference>
<feature type="domain" description="Response regulatory" evidence="5">
    <location>
        <begin position="1042"/>
        <end position="1172"/>
    </location>
</feature>
<feature type="domain" description="PAS" evidence="6">
    <location>
        <begin position="598"/>
        <end position="668"/>
    </location>
</feature>
<dbReference type="PROSITE" id="PS50110">
    <property type="entry name" value="RESPONSE_REGULATORY"/>
    <property type="match status" value="1"/>
</dbReference>
<dbReference type="Gene3D" id="3.30.450.20">
    <property type="entry name" value="PAS domain"/>
    <property type="match status" value="2"/>
</dbReference>
<dbReference type="Gene3D" id="3.30.565.10">
    <property type="entry name" value="Histidine kinase-like ATPase, C-terminal domain"/>
    <property type="match status" value="1"/>
</dbReference>